<keyword evidence="3 7" id="KW-0479">Metal-binding</keyword>
<feature type="binding site" evidence="7">
    <location>
        <position position="129"/>
    </location>
    <ligand>
        <name>Zn(2+)</name>
        <dbReference type="ChEBI" id="CHEBI:29105"/>
        <note>catalytic</note>
    </ligand>
</feature>
<dbReference type="PROSITE" id="PS01306">
    <property type="entry name" value="UPF0054"/>
    <property type="match status" value="1"/>
</dbReference>
<accession>A0A918JM78</accession>
<dbReference type="Pfam" id="PF02130">
    <property type="entry name" value="YbeY"/>
    <property type="match status" value="1"/>
</dbReference>
<comment type="subcellular location">
    <subcellularLocation>
        <location evidence="7">Cytoplasm</location>
    </subcellularLocation>
</comment>
<dbReference type="EMBL" id="BMYS01000014">
    <property type="protein sequence ID" value="GGW89545.1"/>
    <property type="molecule type" value="Genomic_DNA"/>
</dbReference>
<keyword evidence="5 7" id="KW-0378">Hydrolase</keyword>
<evidence type="ECO:0000256" key="1">
    <source>
        <dbReference type="ARBA" id="ARBA00010875"/>
    </source>
</evidence>
<dbReference type="Gene3D" id="3.40.390.30">
    <property type="entry name" value="Metalloproteases ('zincins'), catalytic domain"/>
    <property type="match status" value="1"/>
</dbReference>
<keyword evidence="4 7" id="KW-0255">Endonuclease</keyword>
<dbReference type="HAMAP" id="MF_00009">
    <property type="entry name" value="Endoribonucl_YbeY"/>
    <property type="match status" value="1"/>
</dbReference>
<dbReference type="GO" id="GO:0004222">
    <property type="term" value="F:metalloendopeptidase activity"/>
    <property type="evidence" value="ECO:0007669"/>
    <property type="project" value="InterPro"/>
</dbReference>
<dbReference type="NCBIfam" id="TIGR00043">
    <property type="entry name" value="rRNA maturation RNase YbeY"/>
    <property type="match status" value="1"/>
</dbReference>
<dbReference type="Proteomes" id="UP000608345">
    <property type="component" value="Unassembled WGS sequence"/>
</dbReference>
<dbReference type="SUPFAM" id="SSF55486">
    <property type="entry name" value="Metalloproteases ('zincins'), catalytic domain"/>
    <property type="match status" value="1"/>
</dbReference>
<dbReference type="EC" id="3.1.-.-" evidence="7"/>
<dbReference type="PANTHER" id="PTHR46986:SF1">
    <property type="entry name" value="ENDORIBONUCLEASE YBEY, CHLOROPLASTIC"/>
    <property type="match status" value="1"/>
</dbReference>
<reference evidence="8" key="1">
    <citation type="journal article" date="2014" name="Int. J. Syst. Evol. Microbiol.">
        <title>Complete genome sequence of Corynebacterium casei LMG S-19264T (=DSM 44701T), isolated from a smear-ripened cheese.</title>
        <authorList>
            <consortium name="US DOE Joint Genome Institute (JGI-PGF)"/>
            <person name="Walter F."/>
            <person name="Albersmeier A."/>
            <person name="Kalinowski J."/>
            <person name="Ruckert C."/>
        </authorList>
    </citation>
    <scope>NUCLEOTIDE SEQUENCE</scope>
    <source>
        <strain evidence="8">KCTC 23732</strain>
    </source>
</reference>
<evidence type="ECO:0000256" key="4">
    <source>
        <dbReference type="ARBA" id="ARBA00022759"/>
    </source>
</evidence>
<evidence type="ECO:0000256" key="7">
    <source>
        <dbReference type="HAMAP-Rule" id="MF_00009"/>
    </source>
</evidence>
<reference evidence="8" key="2">
    <citation type="submission" date="2020-09" db="EMBL/GenBank/DDBJ databases">
        <authorList>
            <person name="Sun Q."/>
            <person name="Kim S."/>
        </authorList>
    </citation>
    <scope>NUCLEOTIDE SEQUENCE</scope>
    <source>
        <strain evidence="8">KCTC 23732</strain>
    </source>
</reference>
<comment type="cofactor">
    <cofactor evidence="7">
        <name>Zn(2+)</name>
        <dbReference type="ChEBI" id="CHEBI:29105"/>
    </cofactor>
    <text evidence="7">Binds 1 zinc ion.</text>
</comment>
<evidence type="ECO:0000256" key="6">
    <source>
        <dbReference type="ARBA" id="ARBA00022833"/>
    </source>
</evidence>
<evidence type="ECO:0000256" key="3">
    <source>
        <dbReference type="ARBA" id="ARBA00022723"/>
    </source>
</evidence>
<proteinExistence type="inferred from homology"/>
<sequence length="158" mass="17680">MPEPVLSFTVQYAVDAPELSRQQLRAWALKAVQAASRDCPDAFQRAELTLRLVDADEGRSLNASYRNKDYATNVLTFEYGVDPEGTARGDIILCLEVLEKEAAEQGKPLKNHAAHLVVHGTLHALGYDHISNDEAEHMEAMEIAILTRLHIENPYLER</sequence>
<evidence type="ECO:0000313" key="8">
    <source>
        <dbReference type="EMBL" id="GGW89545.1"/>
    </source>
</evidence>
<keyword evidence="7" id="KW-0963">Cytoplasm</keyword>
<dbReference type="InterPro" id="IPR002036">
    <property type="entry name" value="YbeY"/>
</dbReference>
<comment type="function">
    <text evidence="7">Single strand-specific metallo-endoribonuclease involved in late-stage 70S ribosome quality control and in maturation of the 3' terminus of the 16S rRNA.</text>
</comment>
<feature type="binding site" evidence="7">
    <location>
        <position position="123"/>
    </location>
    <ligand>
        <name>Zn(2+)</name>
        <dbReference type="ChEBI" id="CHEBI:29105"/>
        <note>catalytic</note>
    </ligand>
</feature>
<keyword evidence="2 7" id="KW-0540">Nuclease</keyword>
<dbReference type="RefSeq" id="WP_189385321.1">
    <property type="nucleotide sequence ID" value="NZ_BAABFY010000051.1"/>
</dbReference>
<protein>
    <recommendedName>
        <fullName evidence="7">Endoribonuclease YbeY</fullName>
        <ecNumber evidence="7">3.1.-.-</ecNumber>
    </recommendedName>
</protein>
<evidence type="ECO:0000313" key="9">
    <source>
        <dbReference type="Proteomes" id="UP000608345"/>
    </source>
</evidence>
<dbReference type="InterPro" id="IPR020549">
    <property type="entry name" value="YbeY_CS"/>
</dbReference>
<dbReference type="GO" id="GO:0004521">
    <property type="term" value="F:RNA endonuclease activity"/>
    <property type="evidence" value="ECO:0007669"/>
    <property type="project" value="UniProtKB-UniRule"/>
</dbReference>
<name>A0A918JM78_9BURK</name>
<comment type="caution">
    <text evidence="8">The sequence shown here is derived from an EMBL/GenBank/DDBJ whole genome shotgun (WGS) entry which is preliminary data.</text>
</comment>
<organism evidence="8 9">
    <name type="scientific">Advenella faeciporci</name>
    <dbReference type="NCBI Taxonomy" id="797535"/>
    <lineage>
        <taxon>Bacteria</taxon>
        <taxon>Pseudomonadati</taxon>
        <taxon>Pseudomonadota</taxon>
        <taxon>Betaproteobacteria</taxon>
        <taxon>Burkholderiales</taxon>
        <taxon>Alcaligenaceae</taxon>
    </lineage>
</organism>
<feature type="binding site" evidence="7">
    <location>
        <position position="119"/>
    </location>
    <ligand>
        <name>Zn(2+)</name>
        <dbReference type="ChEBI" id="CHEBI:29105"/>
        <note>catalytic</note>
    </ligand>
</feature>
<dbReference type="GO" id="GO:0005737">
    <property type="term" value="C:cytoplasm"/>
    <property type="evidence" value="ECO:0007669"/>
    <property type="project" value="UniProtKB-SubCell"/>
</dbReference>
<comment type="similarity">
    <text evidence="1 7">Belongs to the endoribonuclease YbeY family.</text>
</comment>
<evidence type="ECO:0000256" key="5">
    <source>
        <dbReference type="ARBA" id="ARBA00022801"/>
    </source>
</evidence>
<dbReference type="InterPro" id="IPR023091">
    <property type="entry name" value="MetalPrtase_cat_dom_sf_prd"/>
</dbReference>
<dbReference type="AlphaFoldDB" id="A0A918JM78"/>
<keyword evidence="7" id="KW-0690">Ribosome biogenesis</keyword>
<gene>
    <name evidence="7 8" type="primary">ybeY</name>
    <name evidence="8" type="ORF">GCM10011450_19670</name>
</gene>
<keyword evidence="7" id="KW-0698">rRNA processing</keyword>
<dbReference type="PANTHER" id="PTHR46986">
    <property type="entry name" value="ENDORIBONUCLEASE YBEY, CHLOROPLASTIC"/>
    <property type="match status" value="1"/>
</dbReference>
<dbReference type="GO" id="GO:0008270">
    <property type="term" value="F:zinc ion binding"/>
    <property type="evidence" value="ECO:0007669"/>
    <property type="project" value="UniProtKB-UniRule"/>
</dbReference>
<evidence type="ECO:0000256" key="2">
    <source>
        <dbReference type="ARBA" id="ARBA00022722"/>
    </source>
</evidence>
<keyword evidence="6 7" id="KW-0862">Zinc</keyword>
<dbReference type="GO" id="GO:0006364">
    <property type="term" value="P:rRNA processing"/>
    <property type="evidence" value="ECO:0007669"/>
    <property type="project" value="UniProtKB-UniRule"/>
</dbReference>
<keyword evidence="9" id="KW-1185">Reference proteome</keyword>